<dbReference type="EMBL" id="MZGV01000003">
    <property type="protein sequence ID" value="OPJ64651.1"/>
    <property type="molecule type" value="Genomic_DNA"/>
</dbReference>
<reference evidence="2 3" key="1">
    <citation type="submission" date="2017-03" db="EMBL/GenBank/DDBJ databases">
        <title>Genome sequence of Clostridium oryzae DSM 28571.</title>
        <authorList>
            <person name="Poehlein A."/>
            <person name="Daniel R."/>
        </authorList>
    </citation>
    <scope>NUCLEOTIDE SEQUENCE [LARGE SCALE GENOMIC DNA]</scope>
    <source>
        <strain evidence="2 3">DSM 28571</strain>
    </source>
</reference>
<proteinExistence type="predicted"/>
<keyword evidence="3" id="KW-1185">Reference proteome</keyword>
<evidence type="ECO:0000313" key="2">
    <source>
        <dbReference type="EMBL" id="OPJ64651.1"/>
    </source>
</evidence>
<protein>
    <recommendedName>
        <fullName evidence="1">DUF4825 domain-containing protein</fullName>
    </recommendedName>
</protein>
<accession>A0A1V4IX85</accession>
<comment type="caution">
    <text evidence="2">The sequence shown here is derived from an EMBL/GenBank/DDBJ whole genome shotgun (WGS) entry which is preliminary data.</text>
</comment>
<dbReference type="AlphaFoldDB" id="A0A1V4IX85"/>
<evidence type="ECO:0000313" key="3">
    <source>
        <dbReference type="Proteomes" id="UP000190080"/>
    </source>
</evidence>
<organism evidence="2 3">
    <name type="scientific">Clostridium oryzae</name>
    <dbReference type="NCBI Taxonomy" id="1450648"/>
    <lineage>
        <taxon>Bacteria</taxon>
        <taxon>Bacillati</taxon>
        <taxon>Bacillota</taxon>
        <taxon>Clostridia</taxon>
        <taxon>Eubacteriales</taxon>
        <taxon>Clostridiaceae</taxon>
        <taxon>Clostridium</taxon>
    </lineage>
</organism>
<dbReference type="STRING" id="1450648.CLORY_05200"/>
<feature type="domain" description="DUF4825" evidence="1">
    <location>
        <begin position="45"/>
        <end position="127"/>
    </location>
</feature>
<gene>
    <name evidence="2" type="ORF">CLORY_05200</name>
</gene>
<dbReference type="Proteomes" id="UP000190080">
    <property type="component" value="Unassembled WGS sequence"/>
</dbReference>
<name>A0A1V4IX85_9CLOT</name>
<sequence length="178" mass="20941">MILIIFGVTLFSIVQFVILPHNNREKQKYIEAQQEPTTHDLKKIVKYKNKYMGNMSNLSNLFLNLPLAKTPRTYRLHSDKLTLEVNYKKTIDAIGDKKVKEALIYNSTAAFALIDNLEHIKYNFPGDSFAINRKDIEEFYGNFYNILKDTIWKDKVQKKLYDKNYVEESFMKLLCADK</sequence>
<dbReference type="InterPro" id="IPR032250">
    <property type="entry name" value="DUF4825"/>
</dbReference>
<dbReference type="Pfam" id="PF16107">
    <property type="entry name" value="DUF4825"/>
    <property type="match status" value="1"/>
</dbReference>
<evidence type="ECO:0000259" key="1">
    <source>
        <dbReference type="Pfam" id="PF16107"/>
    </source>
</evidence>